<dbReference type="Gene3D" id="3.40.50.720">
    <property type="entry name" value="NAD(P)-binding Rossmann-like Domain"/>
    <property type="match status" value="1"/>
</dbReference>
<proteinExistence type="inferred from homology"/>
<keyword evidence="15" id="KW-0413">Isomerase</keyword>
<keyword evidence="11" id="KW-0521">NADP</keyword>
<dbReference type="Gene3D" id="6.10.240.10">
    <property type="match status" value="1"/>
</dbReference>
<evidence type="ECO:0000256" key="12">
    <source>
        <dbReference type="PROSITE-ProRule" id="PRU01198"/>
    </source>
</evidence>
<protein>
    <recommendedName>
        <fullName evidence="11">Ketol-acid reductoisomerase (NADP(+))</fullName>
        <shortName evidence="11">KARI</shortName>
        <ecNumber evidence="11">1.1.1.86</ecNumber>
    </recommendedName>
    <alternativeName>
        <fullName evidence="11">Acetohydroxy-acid isomeroreductase</fullName>
        <shortName evidence="11">AHIR</shortName>
    </alternativeName>
    <alternativeName>
        <fullName evidence="11">Alpha-keto-beta-hydroxylacyl reductoisomerase</fullName>
    </alternativeName>
</protein>
<accession>A0A128A2J7</accession>
<dbReference type="NCBIfam" id="NF004017">
    <property type="entry name" value="PRK05479.1"/>
    <property type="match status" value="1"/>
</dbReference>
<evidence type="ECO:0000256" key="3">
    <source>
        <dbReference type="ARBA" id="ARBA00010318"/>
    </source>
</evidence>
<dbReference type="SUPFAM" id="SSF51735">
    <property type="entry name" value="NAD(P)-binding Rossmann-fold domains"/>
    <property type="match status" value="1"/>
</dbReference>
<comment type="catalytic activity">
    <reaction evidence="10">
        <text>(2R)-2,3-dihydroxy-3-methylbutanoate + NADP(+) = (2S)-2-acetolactate + NADPH + H(+)</text>
        <dbReference type="Rhea" id="RHEA:22068"/>
        <dbReference type="ChEBI" id="CHEBI:15378"/>
        <dbReference type="ChEBI" id="CHEBI:49072"/>
        <dbReference type="ChEBI" id="CHEBI:57783"/>
        <dbReference type="ChEBI" id="CHEBI:58349"/>
        <dbReference type="ChEBI" id="CHEBI:58476"/>
        <dbReference type="EC" id="1.1.1.383"/>
    </reaction>
</comment>
<evidence type="ECO:0000256" key="10">
    <source>
        <dbReference type="ARBA" id="ARBA00052344"/>
    </source>
</evidence>
<dbReference type="PIRSF" id="PIRSF000116">
    <property type="entry name" value="IlvC_gammaproteo"/>
    <property type="match status" value="1"/>
</dbReference>
<dbReference type="NCBIfam" id="TIGR00465">
    <property type="entry name" value="ilvC"/>
    <property type="match status" value="1"/>
</dbReference>
<dbReference type="InterPro" id="IPR013023">
    <property type="entry name" value="KARI"/>
</dbReference>
<evidence type="ECO:0000313" key="16">
    <source>
        <dbReference type="Proteomes" id="UP000196239"/>
    </source>
</evidence>
<sequence length="332" mass="36949">MAKSWKDADVNLDLIKNQTIAVLGYGIQGHAQANNLKDSGLKVIVGLQESGASWKKAQQDGHQVMSIPDACKKADIIHVLIPDMVQANVYKESIGPNLTAGKALSFSHAAAIHWNWISAPKDVDVIMIAPKGPGSKVRETYQQGFGTPSIVAVYQDYTKKAWERTLGIAKGLGSTRAGVIETTFKEEVETDWFGEQVDLCGGSASMVMAAFETLVEAGYQPEIAYFEVLHELKLIVDMIQRYGIAGMYRRVSETARYGGLTRGPMVMDKDVKEKMKKALKMIQDGTFNQEWISDYQKNGKNSFDRFMQEITAHQIEKVGKDMRKMMWPDSTE</sequence>
<reference evidence="16" key="1">
    <citation type="submission" date="2015-10" db="EMBL/GenBank/DDBJ databases">
        <authorList>
            <person name="Lehtovirta-Morley L.E."/>
            <person name="Vieille C."/>
        </authorList>
    </citation>
    <scope>NUCLEOTIDE SEQUENCE [LARGE SCALE GENOMIC DNA]</scope>
</reference>
<dbReference type="HAMAP" id="MF_00435">
    <property type="entry name" value="IlvC"/>
    <property type="match status" value="1"/>
</dbReference>
<dbReference type="SUPFAM" id="SSF48179">
    <property type="entry name" value="6-phosphogluconate dehydrogenase C-terminal domain-like"/>
    <property type="match status" value="1"/>
</dbReference>
<keyword evidence="4 11" id="KW-0028">Amino-acid biosynthesis</keyword>
<evidence type="ECO:0000313" key="15">
    <source>
        <dbReference type="EMBL" id="CUR51585.1"/>
    </source>
</evidence>
<comment type="catalytic activity">
    <reaction evidence="11">
        <text>(2R,3R)-2,3-dihydroxy-3-methylpentanoate + NADP(+) = (S)-2-ethyl-2-hydroxy-3-oxobutanoate + NADPH + H(+)</text>
        <dbReference type="Rhea" id="RHEA:13493"/>
        <dbReference type="ChEBI" id="CHEBI:15378"/>
        <dbReference type="ChEBI" id="CHEBI:49256"/>
        <dbReference type="ChEBI" id="CHEBI:49258"/>
        <dbReference type="ChEBI" id="CHEBI:57783"/>
        <dbReference type="ChEBI" id="CHEBI:58349"/>
        <dbReference type="EC" id="1.1.1.86"/>
    </reaction>
</comment>
<feature type="active site" evidence="11">
    <location>
        <position position="108"/>
    </location>
</feature>
<dbReference type="InterPro" id="IPR013116">
    <property type="entry name" value="KARI_N"/>
</dbReference>
<keyword evidence="7 11" id="KW-0560">Oxidoreductase</keyword>
<feature type="binding site" evidence="11">
    <location>
        <begin position="25"/>
        <end position="28"/>
    </location>
    <ligand>
        <name>NADP(+)</name>
        <dbReference type="ChEBI" id="CHEBI:58349"/>
    </ligand>
</feature>
<keyword evidence="16" id="KW-1185">Reference proteome</keyword>
<evidence type="ECO:0000256" key="9">
    <source>
        <dbReference type="ARBA" id="ARBA00050504"/>
    </source>
</evidence>
<evidence type="ECO:0000256" key="2">
    <source>
        <dbReference type="ARBA" id="ARBA00004885"/>
    </source>
</evidence>
<keyword evidence="8 11" id="KW-0100">Branched-chain amino acid biosynthesis</keyword>
<dbReference type="PANTHER" id="PTHR21371">
    <property type="entry name" value="KETOL-ACID REDUCTOISOMERASE, MITOCHONDRIAL"/>
    <property type="match status" value="1"/>
</dbReference>
<dbReference type="UniPathway" id="UPA00049">
    <property type="reaction ID" value="UER00060"/>
</dbReference>
<comment type="pathway">
    <text evidence="2 11">Amino-acid biosynthesis; L-isoleucine biosynthesis; L-isoleucine from 2-oxobutanoate: step 2/4.</text>
</comment>
<feature type="binding site" evidence="11">
    <location>
        <position position="134"/>
    </location>
    <ligand>
        <name>NADP(+)</name>
        <dbReference type="ChEBI" id="CHEBI:58349"/>
    </ligand>
</feature>
<comment type="cofactor">
    <cofactor evidence="11">
        <name>Mg(2+)</name>
        <dbReference type="ChEBI" id="CHEBI:18420"/>
    </cofactor>
    <text evidence="11">Binds 2 magnesium ions per subunit.</text>
</comment>
<keyword evidence="6 11" id="KW-0460">Magnesium</keyword>
<dbReference type="InterPro" id="IPR000506">
    <property type="entry name" value="KARI_C"/>
</dbReference>
<comment type="catalytic activity">
    <reaction evidence="9">
        <text>(2R)-2,3-dihydroxy-3-methylbutanoate + NAD(+) = (2S)-2-acetolactate + NADH + H(+)</text>
        <dbReference type="Rhea" id="RHEA:30627"/>
        <dbReference type="ChEBI" id="CHEBI:15378"/>
        <dbReference type="ChEBI" id="CHEBI:49072"/>
        <dbReference type="ChEBI" id="CHEBI:57540"/>
        <dbReference type="ChEBI" id="CHEBI:57945"/>
        <dbReference type="ChEBI" id="CHEBI:58476"/>
        <dbReference type="EC" id="1.1.1.383"/>
    </reaction>
</comment>
<dbReference type="InterPro" id="IPR014359">
    <property type="entry name" value="KARI_prok"/>
</dbReference>
<evidence type="ECO:0000256" key="4">
    <source>
        <dbReference type="ARBA" id="ARBA00022605"/>
    </source>
</evidence>
<feature type="binding site" evidence="11 12">
    <location>
        <position position="195"/>
    </location>
    <ligand>
        <name>Mg(2+)</name>
        <dbReference type="ChEBI" id="CHEBI:18420"/>
        <label>1</label>
    </ligand>
</feature>
<comment type="catalytic activity">
    <reaction evidence="11">
        <text>(2R)-2,3-dihydroxy-3-methylbutanoate + NADP(+) = (2S)-2-acetolactate + NADPH + H(+)</text>
        <dbReference type="Rhea" id="RHEA:22068"/>
        <dbReference type="ChEBI" id="CHEBI:15378"/>
        <dbReference type="ChEBI" id="CHEBI:49072"/>
        <dbReference type="ChEBI" id="CHEBI:57783"/>
        <dbReference type="ChEBI" id="CHEBI:58349"/>
        <dbReference type="ChEBI" id="CHEBI:58476"/>
        <dbReference type="EC" id="1.1.1.86"/>
    </reaction>
</comment>
<comment type="pathway">
    <text evidence="1 11">Amino-acid biosynthesis; L-valine biosynthesis; L-valine from pyruvate: step 2/4.</text>
</comment>
<comment type="caution">
    <text evidence="11">Lacks conserved residue(s) required for the propagation of feature annotation.</text>
</comment>
<dbReference type="GO" id="GO:0016853">
    <property type="term" value="F:isomerase activity"/>
    <property type="evidence" value="ECO:0007669"/>
    <property type="project" value="UniProtKB-KW"/>
</dbReference>
<dbReference type="Pfam" id="PF07991">
    <property type="entry name" value="KARI_N"/>
    <property type="match status" value="1"/>
</dbReference>
<dbReference type="FunFam" id="3.40.50.720:FF:000023">
    <property type="entry name" value="Ketol-acid reductoisomerase (NADP(+))"/>
    <property type="match status" value="1"/>
</dbReference>
<organism evidence="15 16">
    <name type="scientific">Nitrosotalea devaniterrae</name>
    <dbReference type="NCBI Taxonomy" id="1078905"/>
    <lineage>
        <taxon>Archaea</taxon>
        <taxon>Nitrososphaerota</taxon>
        <taxon>Nitrososphaeria</taxon>
        <taxon>Nitrosotaleales</taxon>
        <taxon>Nitrosotaleaceae</taxon>
        <taxon>Nitrosotalea</taxon>
    </lineage>
</organism>
<comment type="function">
    <text evidence="11">Involved in the biosynthesis of branched-chain amino acids (BCAA). Catalyzes an alkyl-migration followed by a ketol-acid reduction of (S)-2-acetolactate (S2AL) to yield (R)-2,3-dihydroxy-isovalerate. In the isomerase reaction, S2AL is rearranged via a Mg-dependent methyl migration to produce 3-hydroxy-3-methyl-2-ketobutyrate (HMKB). In the reductase reaction, this 2-ketoacid undergoes a metal-dependent reduction by NADPH to yield (R)-2,3-dihydroxy-isovalerate.</text>
</comment>
<dbReference type="InterPro" id="IPR036291">
    <property type="entry name" value="NAD(P)-bd_dom_sf"/>
</dbReference>
<feature type="domain" description="KARI C-terminal knotted" evidence="14">
    <location>
        <begin position="183"/>
        <end position="329"/>
    </location>
</feature>
<dbReference type="GO" id="GO:0009097">
    <property type="term" value="P:isoleucine biosynthetic process"/>
    <property type="evidence" value="ECO:0007669"/>
    <property type="project" value="UniProtKB-UniRule"/>
</dbReference>
<evidence type="ECO:0000256" key="8">
    <source>
        <dbReference type="ARBA" id="ARBA00023304"/>
    </source>
</evidence>
<feature type="domain" description="KARI N-terminal Rossmann" evidence="13">
    <location>
        <begin position="2"/>
        <end position="182"/>
    </location>
</feature>
<dbReference type="AlphaFoldDB" id="A0A128A2J7"/>
<dbReference type="PANTHER" id="PTHR21371:SF1">
    <property type="entry name" value="KETOL-ACID REDUCTOISOMERASE, MITOCHONDRIAL"/>
    <property type="match status" value="1"/>
</dbReference>
<comment type="similarity">
    <text evidence="3 11 12">Belongs to the ketol-acid reductoisomerase family.</text>
</comment>
<evidence type="ECO:0000256" key="6">
    <source>
        <dbReference type="ARBA" id="ARBA00022842"/>
    </source>
</evidence>
<dbReference type="Proteomes" id="UP000196239">
    <property type="component" value="Chromosome 1"/>
</dbReference>
<dbReference type="InterPro" id="IPR008927">
    <property type="entry name" value="6-PGluconate_DH-like_C_sf"/>
</dbReference>
<dbReference type="Pfam" id="PF01450">
    <property type="entry name" value="KARI_C"/>
    <property type="match status" value="1"/>
</dbReference>
<feature type="binding site" evidence="11 12">
    <location>
        <position position="252"/>
    </location>
    <ligand>
        <name>substrate</name>
    </ligand>
</feature>
<dbReference type="GO" id="GO:0004455">
    <property type="term" value="F:ketol-acid reductoisomerase activity"/>
    <property type="evidence" value="ECO:0007669"/>
    <property type="project" value="UniProtKB-UniRule"/>
</dbReference>
<evidence type="ECO:0000256" key="11">
    <source>
        <dbReference type="HAMAP-Rule" id="MF_00435"/>
    </source>
</evidence>
<gene>
    <name evidence="11 15" type="primary">ilvC</name>
    <name evidence="15" type="ORF">NDEV_0820</name>
</gene>
<dbReference type="EMBL" id="LN890280">
    <property type="protein sequence ID" value="CUR51585.1"/>
    <property type="molecule type" value="Genomic_DNA"/>
</dbReference>
<dbReference type="PROSITE" id="PS51851">
    <property type="entry name" value="KARI_C"/>
    <property type="match status" value="1"/>
</dbReference>
<dbReference type="GO" id="GO:0050661">
    <property type="term" value="F:NADP binding"/>
    <property type="evidence" value="ECO:0007669"/>
    <property type="project" value="InterPro"/>
</dbReference>
<evidence type="ECO:0000256" key="1">
    <source>
        <dbReference type="ARBA" id="ARBA00004864"/>
    </source>
</evidence>
<dbReference type="UniPathway" id="UPA00047">
    <property type="reaction ID" value="UER00056"/>
</dbReference>
<feature type="binding site" evidence="11">
    <location>
        <position position="53"/>
    </location>
    <ligand>
        <name>NADP(+)</name>
        <dbReference type="ChEBI" id="CHEBI:58349"/>
    </ligand>
</feature>
<evidence type="ECO:0000259" key="14">
    <source>
        <dbReference type="PROSITE" id="PS51851"/>
    </source>
</evidence>
<feature type="binding site" evidence="11 12">
    <location>
        <position position="191"/>
    </location>
    <ligand>
        <name>Mg(2+)</name>
        <dbReference type="ChEBI" id="CHEBI:18420"/>
        <label>2</label>
    </ligand>
</feature>
<dbReference type="GO" id="GO:0000287">
    <property type="term" value="F:magnesium ion binding"/>
    <property type="evidence" value="ECO:0007669"/>
    <property type="project" value="UniProtKB-UniRule"/>
</dbReference>
<dbReference type="PROSITE" id="PS51850">
    <property type="entry name" value="KARI_N"/>
    <property type="match status" value="1"/>
</dbReference>
<keyword evidence="5 11" id="KW-0479">Metal-binding</keyword>
<dbReference type="EC" id="1.1.1.86" evidence="11"/>
<name>A0A128A2J7_9ARCH</name>
<evidence type="ECO:0000256" key="5">
    <source>
        <dbReference type="ARBA" id="ARBA00022723"/>
    </source>
</evidence>
<feature type="binding site" evidence="11 12">
    <location>
        <position position="227"/>
    </location>
    <ligand>
        <name>Mg(2+)</name>
        <dbReference type="ChEBI" id="CHEBI:18420"/>
        <label>2</label>
    </ligand>
</feature>
<evidence type="ECO:0000256" key="7">
    <source>
        <dbReference type="ARBA" id="ARBA00023002"/>
    </source>
</evidence>
<feature type="binding site" evidence="11 12">
    <location>
        <position position="191"/>
    </location>
    <ligand>
        <name>Mg(2+)</name>
        <dbReference type="ChEBI" id="CHEBI:18420"/>
        <label>1</label>
    </ligand>
</feature>
<dbReference type="GO" id="GO:0009099">
    <property type="term" value="P:L-valine biosynthetic process"/>
    <property type="evidence" value="ECO:0007669"/>
    <property type="project" value="UniProtKB-UniRule"/>
</dbReference>
<dbReference type="KEGG" id="ndv:NDEV_0820"/>
<evidence type="ECO:0000259" key="13">
    <source>
        <dbReference type="PROSITE" id="PS51850"/>
    </source>
</evidence>
<feature type="binding site" evidence="11 12">
    <location>
        <position position="231"/>
    </location>
    <ligand>
        <name>Mg(2+)</name>
        <dbReference type="ChEBI" id="CHEBI:18420"/>
        <label>2</label>
    </ligand>
</feature>